<feature type="coiled-coil region" evidence="1">
    <location>
        <begin position="7"/>
        <end position="55"/>
    </location>
</feature>
<evidence type="ECO:0000256" key="2">
    <source>
        <dbReference type="SAM" id="Phobius"/>
    </source>
</evidence>
<feature type="transmembrane region" description="Helical" evidence="2">
    <location>
        <begin position="220"/>
        <end position="236"/>
    </location>
</feature>
<keyword evidence="2" id="KW-1133">Transmembrane helix</keyword>
<dbReference type="EMBL" id="MCFK01008788">
    <property type="protein sequence ID" value="RKF55703.1"/>
    <property type="molecule type" value="Genomic_DNA"/>
</dbReference>
<dbReference type="AlphaFoldDB" id="A0A420HE89"/>
<evidence type="ECO:0000313" key="4">
    <source>
        <dbReference type="Proteomes" id="UP000286134"/>
    </source>
</evidence>
<reference evidence="3 4" key="1">
    <citation type="journal article" date="2018" name="BMC Genomics">
        <title>Comparative genome analyses reveal sequence features reflecting distinct modes of host-adaptation between dicot and monocot powdery mildew.</title>
        <authorList>
            <person name="Wu Y."/>
            <person name="Ma X."/>
            <person name="Pan Z."/>
            <person name="Kale S.D."/>
            <person name="Song Y."/>
            <person name="King H."/>
            <person name="Zhang Q."/>
            <person name="Presley C."/>
            <person name="Deng X."/>
            <person name="Wei C.I."/>
            <person name="Xiao S."/>
        </authorList>
    </citation>
    <scope>NUCLEOTIDE SEQUENCE [LARGE SCALE GENOMIC DNA]</scope>
    <source>
        <strain evidence="3">UMSG2</strain>
    </source>
</reference>
<keyword evidence="2" id="KW-0472">Membrane</keyword>
<feature type="transmembrane region" description="Helical" evidence="2">
    <location>
        <begin position="195"/>
        <end position="214"/>
    </location>
</feature>
<keyword evidence="4" id="KW-1185">Reference proteome</keyword>
<name>A0A420HE89_9PEZI</name>
<protein>
    <submittedName>
        <fullName evidence="3">Uncharacterized protein</fullName>
    </submittedName>
</protein>
<evidence type="ECO:0000313" key="3">
    <source>
        <dbReference type="EMBL" id="RKF55703.1"/>
    </source>
</evidence>
<proteinExistence type="predicted"/>
<keyword evidence="2" id="KW-0812">Transmembrane</keyword>
<comment type="caution">
    <text evidence="3">The sequence shown here is derived from an EMBL/GenBank/DDBJ whole genome shotgun (WGS) entry which is preliminary data.</text>
</comment>
<sequence>MPNDLKYRKLNAQNNTLKKSIERLEGNNDKLRKSLERLEKDYAKLIQESVRIKNNKRDQVSNLNGEILFLLSELQIAFNDTKEIRDENEQNKKMLATFRRKSQIEKNESQSLIIKTKDQLKICEERLCDIKQQNQILKDQNEVIAKANLGCTIVALEKSILYIRDRSFIQSTKFFKVPRMFEFVYGILSHTWIKLYLLTTSFLSLVLIILVGFARYFAKIPLFILTLVGMTILFFFR</sequence>
<dbReference type="Proteomes" id="UP000286134">
    <property type="component" value="Unassembled WGS sequence"/>
</dbReference>
<gene>
    <name evidence="3" type="ORF">OnM2_087040</name>
</gene>
<keyword evidence="1" id="KW-0175">Coiled coil</keyword>
<accession>A0A420HE89</accession>
<evidence type="ECO:0000256" key="1">
    <source>
        <dbReference type="SAM" id="Coils"/>
    </source>
</evidence>
<organism evidence="3 4">
    <name type="scientific">Erysiphe neolycopersici</name>
    <dbReference type="NCBI Taxonomy" id="212602"/>
    <lineage>
        <taxon>Eukaryota</taxon>
        <taxon>Fungi</taxon>
        <taxon>Dikarya</taxon>
        <taxon>Ascomycota</taxon>
        <taxon>Pezizomycotina</taxon>
        <taxon>Leotiomycetes</taxon>
        <taxon>Erysiphales</taxon>
        <taxon>Erysiphaceae</taxon>
        <taxon>Erysiphe</taxon>
    </lineage>
</organism>